<name>A0A6A5RP28_9PLEO</name>
<evidence type="ECO:0000313" key="1">
    <source>
        <dbReference type="EMBL" id="KAF1930145.1"/>
    </source>
</evidence>
<proteinExistence type="predicted"/>
<dbReference type="EMBL" id="ML978964">
    <property type="protein sequence ID" value="KAF1930145.1"/>
    <property type="molecule type" value="Genomic_DNA"/>
</dbReference>
<dbReference type="GeneID" id="54349702"/>
<accession>A0A6A5RP28</accession>
<dbReference type="OrthoDB" id="5391533at2759"/>
<evidence type="ECO:0008006" key="3">
    <source>
        <dbReference type="Google" id="ProtNLM"/>
    </source>
</evidence>
<dbReference type="SUPFAM" id="SSF48403">
    <property type="entry name" value="Ankyrin repeat"/>
    <property type="match status" value="1"/>
</dbReference>
<protein>
    <recommendedName>
        <fullName evidence="3">Ankyrin</fullName>
    </recommendedName>
</protein>
<dbReference type="Gene3D" id="1.25.40.20">
    <property type="entry name" value="Ankyrin repeat-containing domain"/>
    <property type="match status" value="1"/>
</dbReference>
<dbReference type="RefSeq" id="XP_033450393.1">
    <property type="nucleotide sequence ID" value="XM_033592034.1"/>
</dbReference>
<evidence type="ECO:0000313" key="2">
    <source>
        <dbReference type="Proteomes" id="UP000800082"/>
    </source>
</evidence>
<reference evidence="1" key="1">
    <citation type="journal article" date="2020" name="Stud. Mycol.">
        <title>101 Dothideomycetes genomes: a test case for predicting lifestyles and emergence of pathogens.</title>
        <authorList>
            <person name="Haridas S."/>
            <person name="Albert R."/>
            <person name="Binder M."/>
            <person name="Bloem J."/>
            <person name="Labutti K."/>
            <person name="Salamov A."/>
            <person name="Andreopoulos B."/>
            <person name="Baker S."/>
            <person name="Barry K."/>
            <person name="Bills G."/>
            <person name="Bluhm B."/>
            <person name="Cannon C."/>
            <person name="Castanera R."/>
            <person name="Culley D."/>
            <person name="Daum C."/>
            <person name="Ezra D."/>
            <person name="Gonzalez J."/>
            <person name="Henrissat B."/>
            <person name="Kuo A."/>
            <person name="Liang C."/>
            <person name="Lipzen A."/>
            <person name="Lutzoni F."/>
            <person name="Magnuson J."/>
            <person name="Mondo S."/>
            <person name="Nolan M."/>
            <person name="Ohm R."/>
            <person name="Pangilinan J."/>
            <person name="Park H.-J."/>
            <person name="Ramirez L."/>
            <person name="Alfaro M."/>
            <person name="Sun H."/>
            <person name="Tritt A."/>
            <person name="Yoshinaga Y."/>
            <person name="Zwiers L.-H."/>
            <person name="Turgeon B."/>
            <person name="Goodwin S."/>
            <person name="Spatafora J."/>
            <person name="Crous P."/>
            <person name="Grigoriev I."/>
        </authorList>
    </citation>
    <scope>NUCLEOTIDE SEQUENCE</scope>
    <source>
        <strain evidence="1">CBS 183.55</strain>
    </source>
</reference>
<gene>
    <name evidence="1" type="ORF">M421DRAFT_419187</name>
</gene>
<dbReference type="Proteomes" id="UP000800082">
    <property type="component" value="Unassembled WGS sequence"/>
</dbReference>
<sequence length="236" mass="25987">MTSQSQEILDACTSGDVAALQRRFEANNIQNSDPVYGNSASGPPPVNSMLVAAITHGHVNVVSLVLRTYSGRKVQFTSETIEALLHHPNLDILQILYGYDPYVVSFEWDGHTDTFVTKACEQPPEKITPLLLWLIEHDADLEGGHFPRTLCNAIFGSQTIGVIEAMVNKGARMSTLAMRQAVVCERIDVIKFFVGRGMKVDAEDAAYLRSEAEQTGNEEVVETVKKWTSDKSCVVS</sequence>
<dbReference type="InterPro" id="IPR036770">
    <property type="entry name" value="Ankyrin_rpt-contain_sf"/>
</dbReference>
<dbReference type="AlphaFoldDB" id="A0A6A5RP28"/>
<organism evidence="1 2">
    <name type="scientific">Didymella exigua CBS 183.55</name>
    <dbReference type="NCBI Taxonomy" id="1150837"/>
    <lineage>
        <taxon>Eukaryota</taxon>
        <taxon>Fungi</taxon>
        <taxon>Dikarya</taxon>
        <taxon>Ascomycota</taxon>
        <taxon>Pezizomycotina</taxon>
        <taxon>Dothideomycetes</taxon>
        <taxon>Pleosporomycetidae</taxon>
        <taxon>Pleosporales</taxon>
        <taxon>Pleosporineae</taxon>
        <taxon>Didymellaceae</taxon>
        <taxon>Didymella</taxon>
    </lineage>
</organism>
<keyword evidence="2" id="KW-1185">Reference proteome</keyword>